<gene>
    <name evidence="1" type="ORF">ECRASSUSDP1_LOCUS18063</name>
</gene>
<evidence type="ECO:0000313" key="2">
    <source>
        <dbReference type="Proteomes" id="UP001295684"/>
    </source>
</evidence>
<name>A0AAD1XPU1_EUPCR</name>
<sequence>MLLGLFFLEVNCVKLKHTPIPMGAFKLNMPKIVFLNHTSDVFFTIDCFGEFNKCKSILQTCVLNQLEDISKWDIGLLACPVPKFISIIINTVAPRIY</sequence>
<protein>
    <submittedName>
        <fullName evidence="1">Uncharacterized protein</fullName>
    </submittedName>
</protein>
<dbReference type="EMBL" id="CAMPGE010018257">
    <property type="protein sequence ID" value="CAI2376692.1"/>
    <property type="molecule type" value="Genomic_DNA"/>
</dbReference>
<accession>A0AAD1XPU1</accession>
<dbReference type="Proteomes" id="UP001295684">
    <property type="component" value="Unassembled WGS sequence"/>
</dbReference>
<proteinExistence type="predicted"/>
<keyword evidence="2" id="KW-1185">Reference proteome</keyword>
<comment type="caution">
    <text evidence="1">The sequence shown here is derived from an EMBL/GenBank/DDBJ whole genome shotgun (WGS) entry which is preliminary data.</text>
</comment>
<organism evidence="1 2">
    <name type="scientific">Euplotes crassus</name>
    <dbReference type="NCBI Taxonomy" id="5936"/>
    <lineage>
        <taxon>Eukaryota</taxon>
        <taxon>Sar</taxon>
        <taxon>Alveolata</taxon>
        <taxon>Ciliophora</taxon>
        <taxon>Intramacronucleata</taxon>
        <taxon>Spirotrichea</taxon>
        <taxon>Hypotrichia</taxon>
        <taxon>Euplotida</taxon>
        <taxon>Euplotidae</taxon>
        <taxon>Moneuplotes</taxon>
    </lineage>
</organism>
<reference evidence="1" key="1">
    <citation type="submission" date="2023-07" db="EMBL/GenBank/DDBJ databases">
        <authorList>
            <consortium name="AG Swart"/>
            <person name="Singh M."/>
            <person name="Singh A."/>
            <person name="Seah K."/>
            <person name="Emmerich C."/>
        </authorList>
    </citation>
    <scope>NUCLEOTIDE SEQUENCE</scope>
    <source>
        <strain evidence="1">DP1</strain>
    </source>
</reference>
<dbReference type="AlphaFoldDB" id="A0AAD1XPU1"/>
<evidence type="ECO:0000313" key="1">
    <source>
        <dbReference type="EMBL" id="CAI2376692.1"/>
    </source>
</evidence>